<dbReference type="OrthoDB" id="548633at2759"/>
<protein>
    <recommendedName>
        <fullName evidence="6">Cytochrome P450</fullName>
    </recommendedName>
</protein>
<keyword evidence="2" id="KW-0349">Heme</keyword>
<dbReference type="PANTHER" id="PTHR24305">
    <property type="entry name" value="CYTOCHROME P450"/>
    <property type="match status" value="1"/>
</dbReference>
<dbReference type="Proteomes" id="UP000327013">
    <property type="component" value="Unassembled WGS sequence"/>
</dbReference>
<accession>A0A5N6KPI6</accession>
<dbReference type="SUPFAM" id="SSF48264">
    <property type="entry name" value="Cytochrome P450"/>
    <property type="match status" value="1"/>
</dbReference>
<keyword evidence="2" id="KW-0479">Metal-binding</keyword>
<dbReference type="FunFam" id="1.10.630.10:FF:000051">
    <property type="entry name" value="Cytochrome P450 monooxygenase (Fum15)"/>
    <property type="match status" value="1"/>
</dbReference>
<dbReference type="GO" id="GO:0004497">
    <property type="term" value="F:monooxygenase activity"/>
    <property type="evidence" value="ECO:0007669"/>
    <property type="project" value="InterPro"/>
</dbReference>
<dbReference type="Pfam" id="PF00067">
    <property type="entry name" value="p450"/>
    <property type="match status" value="1"/>
</dbReference>
<dbReference type="InterPro" id="IPR002401">
    <property type="entry name" value="Cyt_P450_E_grp-I"/>
</dbReference>
<dbReference type="PANTHER" id="PTHR24305:SF166">
    <property type="entry name" value="CYTOCHROME P450 12A4, MITOCHONDRIAL-RELATED"/>
    <property type="match status" value="1"/>
</dbReference>
<evidence type="ECO:0000313" key="4">
    <source>
        <dbReference type="EMBL" id="KAB8337073.1"/>
    </source>
</evidence>
<organism evidence="4 5">
    <name type="scientific">Carpinus fangiana</name>
    <dbReference type="NCBI Taxonomy" id="176857"/>
    <lineage>
        <taxon>Eukaryota</taxon>
        <taxon>Viridiplantae</taxon>
        <taxon>Streptophyta</taxon>
        <taxon>Embryophyta</taxon>
        <taxon>Tracheophyta</taxon>
        <taxon>Spermatophyta</taxon>
        <taxon>Magnoliopsida</taxon>
        <taxon>eudicotyledons</taxon>
        <taxon>Gunneridae</taxon>
        <taxon>Pentapetalae</taxon>
        <taxon>rosids</taxon>
        <taxon>fabids</taxon>
        <taxon>Fagales</taxon>
        <taxon>Betulaceae</taxon>
        <taxon>Carpinus</taxon>
    </lineage>
</organism>
<comment type="caution">
    <text evidence="4">The sequence shown here is derived from an EMBL/GenBank/DDBJ whole genome shotgun (WGS) entry which is preliminary data.</text>
</comment>
<comment type="similarity">
    <text evidence="1">Belongs to the cytochrome P450 family.</text>
</comment>
<evidence type="ECO:0008006" key="6">
    <source>
        <dbReference type="Google" id="ProtNLM"/>
    </source>
</evidence>
<gene>
    <name evidence="4" type="ORF">FH972_021377</name>
</gene>
<evidence type="ECO:0000256" key="3">
    <source>
        <dbReference type="SAM" id="Phobius"/>
    </source>
</evidence>
<reference evidence="4 5" key="1">
    <citation type="submission" date="2019-06" db="EMBL/GenBank/DDBJ databases">
        <title>A chromosomal-level reference genome of Carpinus fangiana (Coryloideae, Betulaceae).</title>
        <authorList>
            <person name="Yang X."/>
            <person name="Wang Z."/>
            <person name="Zhang L."/>
            <person name="Hao G."/>
            <person name="Liu J."/>
            <person name="Yang Y."/>
        </authorList>
    </citation>
    <scope>NUCLEOTIDE SEQUENCE [LARGE SCALE GENOMIC DNA]</scope>
    <source>
        <strain evidence="4">Cfa_2016G</strain>
        <tissue evidence="4">Leaf</tissue>
    </source>
</reference>
<dbReference type="InterPro" id="IPR036396">
    <property type="entry name" value="Cyt_P450_sf"/>
</dbReference>
<dbReference type="PRINTS" id="PR00385">
    <property type="entry name" value="P450"/>
</dbReference>
<sequence>MAKLRDLLVYILAVSAVEGYGVIHFAPQLRPAGGLGRLGFRLFLINVALLATYRWLIYPFFLSPLRKLPGPKGGNLFLGHGMLQFSKPPGDHLRKWVNSIPNDGLLRFRGFFNQDILIPTTHETLKQVLSDHTYDYVKPSQFVTLLRRILGDGLILVEGNVHKFQRKHLLPSFQLKVIKDLYPMFWSKSCALTTMLAPSEKENADPRGFEVEFGEWCMRATLDIIGIAGLGRDFNSLKNPDDEIVAQYAEVLEPSQEKLTWFALNIVFPQWIIGLIPWSINTKINAIQKNLYNFALGMVKERRQKQAAEKGNKDADILSLLVESNDFTDQELAHQVLTMMAAGHETTSSALSWTTYLLSKYPDIQRKCREEVRAALPSPDSGKTINAAQIDSLPILNAICNETTRLYPTVPVTIRETIRPTELAGNILPTGTTVLLVPWAINRSHHFWGEDAADFKPERWINEDGTPNNTGGSSSNYAQLTFLHGPRSCIGQGFAKSELKCLLAAIVGRYEFELSKEGDTYFPAGLVTTKPQGGMWLRMKRIEGW</sequence>
<dbReference type="InterPro" id="IPR001128">
    <property type="entry name" value="Cyt_P450"/>
</dbReference>
<evidence type="ECO:0000256" key="2">
    <source>
        <dbReference type="PIRSR" id="PIRSR602401-1"/>
    </source>
</evidence>
<name>A0A5N6KPI6_9ROSI</name>
<keyword evidence="5" id="KW-1185">Reference proteome</keyword>
<feature type="transmembrane region" description="Helical" evidence="3">
    <location>
        <begin position="7"/>
        <end position="26"/>
    </location>
</feature>
<keyword evidence="3" id="KW-1133">Transmembrane helix</keyword>
<evidence type="ECO:0000313" key="5">
    <source>
        <dbReference type="Proteomes" id="UP000327013"/>
    </source>
</evidence>
<dbReference type="GO" id="GO:0016705">
    <property type="term" value="F:oxidoreductase activity, acting on paired donors, with incorporation or reduction of molecular oxygen"/>
    <property type="evidence" value="ECO:0007669"/>
    <property type="project" value="InterPro"/>
</dbReference>
<keyword evidence="3" id="KW-0472">Membrane</keyword>
<keyword evidence="2" id="KW-0408">Iron</keyword>
<dbReference type="GO" id="GO:0005506">
    <property type="term" value="F:iron ion binding"/>
    <property type="evidence" value="ECO:0007669"/>
    <property type="project" value="InterPro"/>
</dbReference>
<dbReference type="InterPro" id="IPR050121">
    <property type="entry name" value="Cytochrome_P450_monoxygenase"/>
</dbReference>
<dbReference type="CDD" id="cd11069">
    <property type="entry name" value="CYP_FUM15-like"/>
    <property type="match status" value="1"/>
</dbReference>
<dbReference type="GO" id="GO:0020037">
    <property type="term" value="F:heme binding"/>
    <property type="evidence" value="ECO:0007669"/>
    <property type="project" value="InterPro"/>
</dbReference>
<comment type="cofactor">
    <cofactor evidence="2">
        <name>heme</name>
        <dbReference type="ChEBI" id="CHEBI:30413"/>
    </cofactor>
</comment>
<feature type="binding site" description="axial binding residue" evidence="2">
    <location>
        <position position="489"/>
    </location>
    <ligand>
        <name>heme</name>
        <dbReference type="ChEBI" id="CHEBI:30413"/>
    </ligand>
    <ligandPart>
        <name>Fe</name>
        <dbReference type="ChEBI" id="CHEBI:18248"/>
    </ligandPart>
</feature>
<proteinExistence type="inferred from homology"/>
<dbReference type="EMBL" id="VIBQ01000009">
    <property type="protein sequence ID" value="KAB8337073.1"/>
    <property type="molecule type" value="Genomic_DNA"/>
</dbReference>
<keyword evidence="3" id="KW-0812">Transmembrane</keyword>
<dbReference type="PRINTS" id="PR00463">
    <property type="entry name" value="EP450I"/>
</dbReference>
<dbReference type="Gene3D" id="1.10.630.10">
    <property type="entry name" value="Cytochrome P450"/>
    <property type="match status" value="1"/>
</dbReference>
<dbReference type="AlphaFoldDB" id="A0A5N6KPI6"/>
<evidence type="ECO:0000256" key="1">
    <source>
        <dbReference type="ARBA" id="ARBA00010617"/>
    </source>
</evidence>